<keyword evidence="4" id="KW-1185">Reference proteome</keyword>
<accession>A0AAN8RN09</accession>
<feature type="domain" description="C2H2-type" evidence="2">
    <location>
        <begin position="101"/>
        <end position="129"/>
    </location>
</feature>
<dbReference type="AlphaFoldDB" id="A0AAN8RN09"/>
<feature type="compositionally biased region" description="Polar residues" evidence="1">
    <location>
        <begin position="163"/>
        <end position="174"/>
    </location>
</feature>
<dbReference type="EMBL" id="JAVHNR010000004">
    <property type="protein sequence ID" value="KAK6344653.1"/>
    <property type="molecule type" value="Genomic_DNA"/>
</dbReference>
<evidence type="ECO:0000259" key="2">
    <source>
        <dbReference type="SMART" id="SM00355"/>
    </source>
</evidence>
<feature type="region of interest" description="Disordered" evidence="1">
    <location>
        <begin position="750"/>
        <end position="840"/>
    </location>
</feature>
<name>A0AAN8RN09_9PEZI</name>
<protein>
    <recommendedName>
        <fullName evidence="2">C2H2-type domain-containing protein</fullName>
    </recommendedName>
</protein>
<dbReference type="Proteomes" id="UP001313282">
    <property type="component" value="Unassembled WGS sequence"/>
</dbReference>
<feature type="region of interest" description="Disordered" evidence="1">
    <location>
        <begin position="132"/>
        <end position="182"/>
    </location>
</feature>
<sequence>MVLAGRVSGRQASGILGRFWQAITDQARPSDLSQQPDSPEIPHGSAGSSHLETVPTTAKRPRPSGKAFRCSAAGCEYTSSHKGTFDRHVKTKHKATVTAEHFCPVPSCSRSIQAFSRQDNLNRHVKVVHPNYEGYPTTKLGGSRGRDPFRLSSNPESSSEGSFQDSPPNNSHASSVEPEDDWFSVSDDSWEASASIEEVGHQAEGGWEDMGGPTSYIIKEQLIKLTISDLRGVLRLAGEDALIQLPDESAPRKGECVKDAIQKVLKAKEDARVMATLASQLPIGSPLSRHTLSSTSPREAFENLDQKIRETTDPMQINQRKVLHLYDKFLEEVNNAYHKLLDATDDQAFMRSSALKEFVSSLVNVENIITVGCAALSDFLDRKGLTDLKSIYCMLHVAYSMSHSRTILQSPQITDTQFSESAASWKGCLPVVSDSGVREQEVFEELLMIMWSEIKEGLEAMEWVEKYCNDPKPKQSPSPCEAWVRDHPEPGISIEKPPPDLPSSGVFMKGDPRYPGVNDNLFPDLAEDDHDGPCMPSDSDANVTNTTKPGGLRPNCDIPSPSLGMGHTPSSWESLSESVFITGASCFLEELKSSGIIFLEHFGSLGSLFASRVYGTGDSSQSIGYIDPKLPDDLERQKIVSSMQQYLNCQNYPNASIIIDMVSELFTKGYLAALEDLEECIIFTLKVLSKPSHAVLNFFSAIVTYFSNYYRTKLPAYAKCPDDRYTNPLYVEIAHNILSKFKEAAMCPRPAHSLGSTSPSPSGSDGISSNPSTPPTPLNSRKRGNMHSGIDEMLTISGKRSKRCGRMTQPENSQKEFKWKNQTGNPAKKKNRPCLSSPHV</sequence>
<gene>
    <name evidence="3" type="ORF">TWF718_006611</name>
</gene>
<organism evidence="3 4">
    <name type="scientific">Orbilia javanica</name>
    <dbReference type="NCBI Taxonomy" id="47235"/>
    <lineage>
        <taxon>Eukaryota</taxon>
        <taxon>Fungi</taxon>
        <taxon>Dikarya</taxon>
        <taxon>Ascomycota</taxon>
        <taxon>Pezizomycotina</taxon>
        <taxon>Orbiliomycetes</taxon>
        <taxon>Orbiliales</taxon>
        <taxon>Orbiliaceae</taxon>
        <taxon>Orbilia</taxon>
    </lineage>
</organism>
<proteinExistence type="predicted"/>
<feature type="region of interest" description="Disordered" evidence="1">
    <location>
        <begin position="26"/>
        <end position="65"/>
    </location>
</feature>
<dbReference type="Gene3D" id="3.30.160.60">
    <property type="entry name" value="Classic Zinc Finger"/>
    <property type="match status" value="1"/>
</dbReference>
<evidence type="ECO:0000313" key="4">
    <source>
        <dbReference type="Proteomes" id="UP001313282"/>
    </source>
</evidence>
<dbReference type="SMART" id="SM00355">
    <property type="entry name" value="ZnF_C2H2"/>
    <property type="match status" value="2"/>
</dbReference>
<reference evidence="3 4" key="1">
    <citation type="submission" date="2019-10" db="EMBL/GenBank/DDBJ databases">
        <authorList>
            <person name="Palmer J.M."/>
        </authorList>
    </citation>
    <scope>NUCLEOTIDE SEQUENCE [LARGE SCALE GENOMIC DNA]</scope>
    <source>
        <strain evidence="3 4">TWF718</strain>
    </source>
</reference>
<feature type="compositionally biased region" description="Low complexity" evidence="1">
    <location>
        <begin position="753"/>
        <end position="771"/>
    </location>
</feature>
<feature type="domain" description="C2H2-type" evidence="2">
    <location>
        <begin position="68"/>
        <end position="93"/>
    </location>
</feature>
<dbReference type="InterPro" id="IPR013087">
    <property type="entry name" value="Znf_C2H2_type"/>
</dbReference>
<feature type="compositionally biased region" description="Low complexity" evidence="1">
    <location>
        <begin position="152"/>
        <end position="162"/>
    </location>
</feature>
<evidence type="ECO:0000313" key="3">
    <source>
        <dbReference type="EMBL" id="KAK6344653.1"/>
    </source>
</evidence>
<feature type="compositionally biased region" description="Polar residues" evidence="1">
    <location>
        <begin position="46"/>
        <end position="56"/>
    </location>
</feature>
<evidence type="ECO:0000256" key="1">
    <source>
        <dbReference type="SAM" id="MobiDB-lite"/>
    </source>
</evidence>
<comment type="caution">
    <text evidence="3">The sequence shown here is derived from an EMBL/GenBank/DDBJ whole genome shotgun (WGS) entry which is preliminary data.</text>
</comment>